<dbReference type="Gene3D" id="3.40.50.720">
    <property type="entry name" value="NAD(P)-binding Rossmann-like Domain"/>
    <property type="match status" value="1"/>
</dbReference>
<dbReference type="Pfam" id="PF13561">
    <property type="entry name" value="adh_short_C2"/>
    <property type="match status" value="1"/>
</dbReference>
<dbReference type="PANTHER" id="PTHR43159:SF2">
    <property type="entry name" value="ENOYL-[ACYL-CARRIER-PROTEIN] REDUCTASE [NADH], CHLOROPLASTIC"/>
    <property type="match status" value="1"/>
</dbReference>
<dbReference type="AlphaFoldDB" id="A0A5C1E990"/>
<accession>A0A5C1E990</accession>
<dbReference type="SUPFAM" id="SSF51735">
    <property type="entry name" value="NAD(P)-binding Rossmann-fold domains"/>
    <property type="match status" value="1"/>
</dbReference>
<sequence>MFNLNGKKGLVVGVANDKSIAYGCAKAFKSCGAELALTFLNAKAEPHVRPLAESLGASHFLPLDVEQPEQMEAVFATLEKSWGKLDFLVHSIAFAPQNDLHGRVVDSSRDGFLRAMDISAHSFVRMAKLAEPLMKDGGCLLTMSYLGADEVVENYGIMGPVKAALQSATRYMASELGPKGIRVHAISPGPLLTRAASGIANFDHLMQDAIERSPLHRLVSIDDVGALAAYLVSDVATTLTGGTIYIDGGYNIVGG</sequence>
<dbReference type="InterPro" id="IPR002347">
    <property type="entry name" value="SDR_fam"/>
</dbReference>
<evidence type="ECO:0000256" key="4">
    <source>
        <dbReference type="ARBA" id="ARBA00022832"/>
    </source>
</evidence>
<keyword evidence="4" id="KW-0276">Fatty acid metabolism</keyword>
<dbReference type="PRINTS" id="PR00081">
    <property type="entry name" value="GDHRDH"/>
</dbReference>
<dbReference type="GO" id="GO:0004318">
    <property type="term" value="F:enoyl-[acyl-carrier-protein] reductase (NADH) activity"/>
    <property type="evidence" value="ECO:0007669"/>
    <property type="project" value="UniProtKB-EC"/>
</dbReference>
<comment type="similarity">
    <text evidence="2 8">Belongs to the short-chain dehydrogenases/reductases (SDR) family. FabI subfamily.</text>
</comment>
<keyword evidence="8 11" id="KW-0520">NAD</keyword>
<comment type="pathway">
    <text evidence="1">Lipid metabolism; fatty acid biosynthesis.</text>
</comment>
<keyword evidence="6" id="KW-0443">Lipid metabolism</keyword>
<feature type="active site" description="Proton acceptor" evidence="9">
    <location>
        <position position="155"/>
    </location>
</feature>
<feature type="binding site" evidence="10">
    <location>
        <position position="95"/>
    </location>
    <ligand>
        <name>substrate</name>
    </ligand>
</feature>
<evidence type="ECO:0000256" key="7">
    <source>
        <dbReference type="ARBA" id="ARBA00023160"/>
    </source>
</evidence>
<feature type="binding site" evidence="11">
    <location>
        <position position="92"/>
    </location>
    <ligand>
        <name>NAD(+)</name>
        <dbReference type="ChEBI" id="CHEBI:57540"/>
    </ligand>
</feature>
<evidence type="ECO:0000256" key="3">
    <source>
        <dbReference type="ARBA" id="ARBA00022516"/>
    </source>
</evidence>
<dbReference type="InterPro" id="IPR036291">
    <property type="entry name" value="NAD(P)-bd_dom_sf"/>
</dbReference>
<dbReference type="PANTHER" id="PTHR43159">
    <property type="entry name" value="ENOYL-[ACYL-CARRIER-PROTEIN] REDUCTASE"/>
    <property type="match status" value="1"/>
</dbReference>
<evidence type="ECO:0000313" key="12">
    <source>
        <dbReference type="EMBL" id="QEL65450.1"/>
    </source>
</evidence>
<dbReference type="CDD" id="cd05372">
    <property type="entry name" value="ENR_SDR"/>
    <property type="match status" value="1"/>
</dbReference>
<proteinExistence type="inferred from homology"/>
<feature type="active site" description="Proton acceptor" evidence="9">
    <location>
        <position position="145"/>
    </location>
</feature>
<feature type="binding site" evidence="11">
    <location>
        <position position="13"/>
    </location>
    <ligand>
        <name>NAD(+)</name>
        <dbReference type="ChEBI" id="CHEBI:57540"/>
    </ligand>
</feature>
<dbReference type="PIRSF" id="PIRSF000094">
    <property type="entry name" value="Enoyl-ACP_rdct"/>
    <property type="match status" value="1"/>
</dbReference>
<dbReference type="EMBL" id="CP022579">
    <property type="protein sequence ID" value="QEL65450.1"/>
    <property type="molecule type" value="Genomic_DNA"/>
</dbReference>
<evidence type="ECO:0000256" key="5">
    <source>
        <dbReference type="ARBA" id="ARBA00023002"/>
    </source>
</evidence>
<keyword evidence="13" id="KW-1185">Reference proteome</keyword>
<evidence type="ECO:0000256" key="1">
    <source>
        <dbReference type="ARBA" id="ARBA00005194"/>
    </source>
</evidence>
<evidence type="ECO:0000256" key="10">
    <source>
        <dbReference type="PIRSR" id="PIRSR000094-2"/>
    </source>
</evidence>
<dbReference type="Proteomes" id="UP000323671">
    <property type="component" value="Chromosome"/>
</dbReference>
<keyword evidence="7 8" id="KW-0275">Fatty acid biosynthesis</keyword>
<organism evidence="12 13">
    <name type="scientific">Oryzomicrobium terrae</name>
    <dbReference type="NCBI Taxonomy" id="1735038"/>
    <lineage>
        <taxon>Bacteria</taxon>
        <taxon>Pseudomonadati</taxon>
        <taxon>Pseudomonadota</taxon>
        <taxon>Betaproteobacteria</taxon>
        <taxon>Rhodocyclales</taxon>
        <taxon>Rhodocyclaceae</taxon>
        <taxon>Oryzomicrobium</taxon>
    </lineage>
</organism>
<evidence type="ECO:0000256" key="2">
    <source>
        <dbReference type="ARBA" id="ARBA00009233"/>
    </source>
</evidence>
<evidence type="ECO:0000256" key="11">
    <source>
        <dbReference type="PIRSR" id="PIRSR000094-3"/>
    </source>
</evidence>
<feature type="binding site" evidence="11">
    <location>
        <begin position="19"/>
        <end position="20"/>
    </location>
    <ligand>
        <name>NAD(+)</name>
        <dbReference type="ChEBI" id="CHEBI:57540"/>
    </ligand>
</feature>
<keyword evidence="3 8" id="KW-0444">Lipid biosynthesis</keyword>
<dbReference type="KEGG" id="otr:OTERR_19740"/>
<reference evidence="12 13" key="1">
    <citation type="submission" date="2017-07" db="EMBL/GenBank/DDBJ databases">
        <title>Complete genome sequence of Oryzomicrobium terrae TPP412.</title>
        <authorList>
            <person name="Chiu L.-W."/>
            <person name="Lo K.-J."/>
            <person name="Tsai Y.-M."/>
            <person name="Lin S.-S."/>
            <person name="Kuo C.-H."/>
            <person name="Liu C.-T."/>
        </authorList>
    </citation>
    <scope>NUCLEOTIDE SEQUENCE [LARGE SCALE GENOMIC DNA]</scope>
    <source>
        <strain evidence="12 13">TPP412</strain>
    </source>
</reference>
<feature type="binding site" evidence="11">
    <location>
        <begin position="64"/>
        <end position="65"/>
    </location>
    <ligand>
        <name>NAD(+)</name>
        <dbReference type="ChEBI" id="CHEBI:57540"/>
    </ligand>
</feature>
<dbReference type="GO" id="GO:0006633">
    <property type="term" value="P:fatty acid biosynthetic process"/>
    <property type="evidence" value="ECO:0007669"/>
    <property type="project" value="UniProtKB-UniPathway"/>
</dbReference>
<protein>
    <recommendedName>
        <fullName evidence="8">Enoyl-[acyl-carrier-protein] reductase [NADH]</fullName>
        <ecNumber evidence="8">1.3.1.9</ecNumber>
    </recommendedName>
</protein>
<dbReference type="EC" id="1.3.1.9" evidence="8"/>
<dbReference type="InterPro" id="IPR014358">
    <property type="entry name" value="Enoyl-ACP_Rdtase_NADH"/>
</dbReference>
<name>A0A5C1E990_9RHOO</name>
<evidence type="ECO:0000256" key="9">
    <source>
        <dbReference type="PIRSR" id="PIRSR000094-1"/>
    </source>
</evidence>
<dbReference type="RefSeq" id="WP_054621417.1">
    <property type="nucleotide sequence ID" value="NZ_CP022579.1"/>
</dbReference>
<comment type="catalytic activity">
    <reaction evidence="8">
        <text>a 2,3-saturated acyl-[ACP] + NAD(+) = a (2E)-enoyl-[ACP] + NADH + H(+)</text>
        <dbReference type="Rhea" id="RHEA:10240"/>
        <dbReference type="Rhea" id="RHEA-COMP:9925"/>
        <dbReference type="Rhea" id="RHEA-COMP:9926"/>
        <dbReference type="ChEBI" id="CHEBI:15378"/>
        <dbReference type="ChEBI" id="CHEBI:57540"/>
        <dbReference type="ChEBI" id="CHEBI:57945"/>
        <dbReference type="ChEBI" id="CHEBI:78784"/>
        <dbReference type="ChEBI" id="CHEBI:78785"/>
        <dbReference type="EC" id="1.3.1.9"/>
    </reaction>
</comment>
<dbReference type="UniPathway" id="UPA00094"/>
<keyword evidence="5 8" id="KW-0560">Oxidoreductase</keyword>
<dbReference type="NCBIfam" id="NF005717">
    <property type="entry name" value="PRK07533.1"/>
    <property type="match status" value="1"/>
</dbReference>
<evidence type="ECO:0000256" key="8">
    <source>
        <dbReference type="PIRNR" id="PIRNR000094"/>
    </source>
</evidence>
<gene>
    <name evidence="12" type="primary">fabI</name>
    <name evidence="12" type="ORF">OTERR_19740</name>
</gene>
<evidence type="ECO:0000256" key="6">
    <source>
        <dbReference type="ARBA" id="ARBA00023098"/>
    </source>
</evidence>
<feature type="binding site" evidence="11">
    <location>
        <position position="162"/>
    </location>
    <ligand>
        <name>NAD(+)</name>
        <dbReference type="ChEBI" id="CHEBI:57540"/>
    </ligand>
</feature>
<evidence type="ECO:0000313" key="13">
    <source>
        <dbReference type="Proteomes" id="UP000323671"/>
    </source>
</evidence>
<dbReference type="Gene3D" id="1.10.8.400">
    <property type="entry name" value="Enoyl acyl carrier protein reductase"/>
    <property type="match status" value="1"/>
</dbReference>